<evidence type="ECO:0008006" key="11">
    <source>
        <dbReference type="Google" id="ProtNLM"/>
    </source>
</evidence>
<dbReference type="EMBL" id="CAJOBC010091238">
    <property type="protein sequence ID" value="CAF4398991.1"/>
    <property type="molecule type" value="Genomic_DNA"/>
</dbReference>
<dbReference type="GO" id="GO:0005737">
    <property type="term" value="C:cytoplasm"/>
    <property type="evidence" value="ECO:0007669"/>
    <property type="project" value="TreeGrafter"/>
</dbReference>
<dbReference type="OrthoDB" id="6133115at2759"/>
<name>A0A815VZV4_9BILA</name>
<dbReference type="PANTHER" id="PTHR14453">
    <property type="entry name" value="PARP/ZINC FINGER CCCH TYPE DOMAIN CONTAINING PROTEIN"/>
    <property type="match status" value="1"/>
</dbReference>
<dbReference type="GO" id="GO:0005634">
    <property type="term" value="C:nucleus"/>
    <property type="evidence" value="ECO:0007669"/>
    <property type="project" value="UniProtKB-SubCell"/>
</dbReference>
<accession>A0A815VZV4</accession>
<sequence>AAGVQSVEEFKEFYQGGKKRSGSTSAGSLACKKILCIPWSPPSDSNQLDNRQSIAIFVAEAMNFAVSNDYETKLNAEIEEAYHKKLLNINVIDENSVKICINFDKMHAIYPWNVIRSVRRENANESLPDIIKIERIQNERWYKQYAVHRDDFNQRYVKHHTNLEKLLVHGCLETSALQIIQDGFNTSHAGVNGICSTTVTFT</sequence>
<evidence type="ECO:0000313" key="10">
    <source>
        <dbReference type="Proteomes" id="UP000663829"/>
    </source>
</evidence>
<reference evidence="7" key="1">
    <citation type="submission" date="2021-02" db="EMBL/GenBank/DDBJ databases">
        <authorList>
            <person name="Nowell W R."/>
        </authorList>
    </citation>
    <scope>NUCLEOTIDE SEQUENCE</scope>
</reference>
<dbReference type="InterPro" id="IPR037197">
    <property type="entry name" value="WWE_dom_sf"/>
</dbReference>
<dbReference type="Proteomes" id="UP000681722">
    <property type="component" value="Unassembled WGS sequence"/>
</dbReference>
<dbReference type="EMBL" id="CAJNOK010011275">
    <property type="protein sequence ID" value="CAF1136443.1"/>
    <property type="molecule type" value="Genomic_DNA"/>
</dbReference>
<evidence type="ECO:0000313" key="6">
    <source>
        <dbReference type="EMBL" id="CAF1136443.1"/>
    </source>
</evidence>
<dbReference type="EMBL" id="CAJOBA010024267">
    <property type="protein sequence ID" value="CAF3925856.1"/>
    <property type="molecule type" value="Genomic_DNA"/>
</dbReference>
<organism evidence="7 10">
    <name type="scientific">Didymodactylos carnosus</name>
    <dbReference type="NCBI Taxonomy" id="1234261"/>
    <lineage>
        <taxon>Eukaryota</taxon>
        <taxon>Metazoa</taxon>
        <taxon>Spiralia</taxon>
        <taxon>Gnathifera</taxon>
        <taxon>Rotifera</taxon>
        <taxon>Eurotatoria</taxon>
        <taxon>Bdelloidea</taxon>
        <taxon>Philodinida</taxon>
        <taxon>Philodinidae</taxon>
        <taxon>Didymodactylos</taxon>
    </lineage>
</organism>
<evidence type="ECO:0000256" key="1">
    <source>
        <dbReference type="ARBA" id="ARBA00004123"/>
    </source>
</evidence>
<dbReference type="Proteomes" id="UP000682733">
    <property type="component" value="Unassembled WGS sequence"/>
</dbReference>
<dbReference type="Proteomes" id="UP000677228">
    <property type="component" value="Unassembled WGS sequence"/>
</dbReference>
<feature type="non-terminal residue" evidence="7">
    <location>
        <position position="1"/>
    </location>
</feature>
<evidence type="ECO:0000256" key="5">
    <source>
        <dbReference type="ARBA" id="ARBA00023242"/>
    </source>
</evidence>
<comment type="caution">
    <text evidence="7">The sequence shown here is derived from an EMBL/GenBank/DDBJ whole genome shotgun (WGS) entry which is preliminary data.</text>
</comment>
<dbReference type="GO" id="GO:0016757">
    <property type="term" value="F:glycosyltransferase activity"/>
    <property type="evidence" value="ECO:0007669"/>
    <property type="project" value="UniProtKB-KW"/>
</dbReference>
<keyword evidence="4" id="KW-0520">NAD</keyword>
<protein>
    <recommendedName>
        <fullName evidence="11">Poly [ADP-ribose] polymerase</fullName>
    </recommendedName>
</protein>
<evidence type="ECO:0000256" key="3">
    <source>
        <dbReference type="ARBA" id="ARBA00022679"/>
    </source>
</evidence>
<keyword evidence="10" id="KW-1185">Reference proteome</keyword>
<gene>
    <name evidence="7" type="ORF">GPM918_LOCUS38507</name>
    <name evidence="6" type="ORF">OVA965_LOCUS20911</name>
    <name evidence="9" type="ORF">SRO942_LOCUS39333</name>
    <name evidence="8" type="ORF">TMI583_LOCUS21429</name>
</gene>
<dbReference type="PANTHER" id="PTHR14453:SF67">
    <property type="entry name" value="POLY [ADP-RIBOSE] POLYMERASE"/>
    <property type="match status" value="1"/>
</dbReference>
<evidence type="ECO:0000256" key="2">
    <source>
        <dbReference type="ARBA" id="ARBA00022676"/>
    </source>
</evidence>
<evidence type="ECO:0000313" key="8">
    <source>
        <dbReference type="EMBL" id="CAF3925856.1"/>
    </source>
</evidence>
<comment type="subcellular location">
    <subcellularLocation>
        <location evidence="1">Nucleus</location>
    </subcellularLocation>
</comment>
<evidence type="ECO:0000256" key="4">
    <source>
        <dbReference type="ARBA" id="ARBA00023027"/>
    </source>
</evidence>
<dbReference type="GO" id="GO:0010629">
    <property type="term" value="P:negative regulation of gene expression"/>
    <property type="evidence" value="ECO:0007669"/>
    <property type="project" value="TreeGrafter"/>
</dbReference>
<dbReference type="EMBL" id="CAJNOQ010025615">
    <property type="protein sequence ID" value="CAF1538855.1"/>
    <property type="molecule type" value="Genomic_DNA"/>
</dbReference>
<dbReference type="GO" id="GO:0003714">
    <property type="term" value="F:transcription corepressor activity"/>
    <property type="evidence" value="ECO:0007669"/>
    <property type="project" value="TreeGrafter"/>
</dbReference>
<keyword evidence="3" id="KW-0808">Transferase</keyword>
<evidence type="ECO:0000313" key="7">
    <source>
        <dbReference type="EMBL" id="CAF1538855.1"/>
    </source>
</evidence>
<dbReference type="InterPro" id="IPR052056">
    <property type="entry name" value="Mono-ARTD/PARP"/>
</dbReference>
<dbReference type="Proteomes" id="UP000663829">
    <property type="component" value="Unassembled WGS sequence"/>
</dbReference>
<dbReference type="SUPFAM" id="SSF117839">
    <property type="entry name" value="WWE domain"/>
    <property type="match status" value="1"/>
</dbReference>
<keyword evidence="5" id="KW-0539">Nucleus</keyword>
<dbReference type="AlphaFoldDB" id="A0A815VZV4"/>
<keyword evidence="2" id="KW-0328">Glycosyltransferase</keyword>
<evidence type="ECO:0000313" key="9">
    <source>
        <dbReference type="EMBL" id="CAF4398991.1"/>
    </source>
</evidence>
<dbReference type="Gene3D" id="3.90.228.10">
    <property type="match status" value="1"/>
</dbReference>
<dbReference type="SUPFAM" id="SSF56399">
    <property type="entry name" value="ADP-ribosylation"/>
    <property type="match status" value="1"/>
</dbReference>
<proteinExistence type="predicted"/>